<proteinExistence type="predicted"/>
<keyword evidence="1" id="KW-0472">Membrane</keyword>
<keyword evidence="1" id="KW-0812">Transmembrane</keyword>
<dbReference type="EMBL" id="LGLK01000057">
    <property type="protein sequence ID" value="KPC17111.1"/>
    <property type="molecule type" value="Genomic_DNA"/>
</dbReference>
<feature type="transmembrane region" description="Helical" evidence="1">
    <location>
        <begin position="41"/>
        <end position="61"/>
    </location>
</feature>
<evidence type="ECO:0000313" key="2">
    <source>
        <dbReference type="EMBL" id="KPC17111.1"/>
    </source>
</evidence>
<evidence type="ECO:0000313" key="3">
    <source>
        <dbReference type="EMBL" id="KPC18070.1"/>
    </source>
</evidence>
<reference evidence="2" key="1">
    <citation type="submission" date="2015-07" db="EMBL/GenBank/DDBJ databases">
        <authorList>
            <person name="O'Brien H.E."/>
            <person name="Thakur S."/>
            <person name="Gong Y."/>
            <person name="Wang P.W."/>
            <person name="Guttman D.S."/>
        </authorList>
    </citation>
    <scope>NUCLEOTIDE SEQUENCE</scope>
    <source>
        <strain evidence="2">107</strain>
    </source>
</reference>
<organism evidence="2 4">
    <name type="scientific">Pseudomonas amygdali pv. lachrymans</name>
    <name type="common">Pseudomonas syringae pv. lachrymans</name>
    <dbReference type="NCBI Taxonomy" id="53707"/>
    <lineage>
        <taxon>Bacteria</taxon>
        <taxon>Pseudomonadati</taxon>
        <taxon>Pseudomonadota</taxon>
        <taxon>Gammaproteobacteria</taxon>
        <taxon>Pseudomonadales</taxon>
        <taxon>Pseudomonadaceae</taxon>
        <taxon>Pseudomonas</taxon>
        <taxon>Pseudomonas amygdali</taxon>
    </lineage>
</organism>
<gene>
    <name evidence="2" type="ORF">AC499_0313</name>
    <name evidence="3" type="ORF">AC499_1272</name>
</gene>
<keyword evidence="4" id="KW-1185">Reference proteome</keyword>
<protein>
    <submittedName>
        <fullName evidence="2">Uncharacterized protein</fullName>
    </submittedName>
</protein>
<dbReference type="Proteomes" id="UP000037943">
    <property type="component" value="Unassembled WGS sequence"/>
</dbReference>
<accession>A0ABR5KQX8</accession>
<name>A0ABR5KQX8_PSEAV</name>
<reference evidence="2 4" key="2">
    <citation type="submission" date="2015-10" db="EMBL/GenBank/DDBJ databases">
        <title>Comparative genomics and high-throughput reverse genetic screens identify a new phytobacterial MAMP and an Arabidopsis receptor required for immune elicitation.</title>
        <authorList>
            <person name="Mott G.A."/>
            <person name="Thakur S."/>
            <person name="Wang P.W."/>
            <person name="Desveaux D."/>
            <person name="Guttman D.S."/>
        </authorList>
    </citation>
    <scope>NUCLEOTIDE SEQUENCE [LARGE SCALE GENOMIC DNA]</scope>
    <source>
        <strain evidence="2 4">107</strain>
    </source>
</reference>
<keyword evidence="1" id="KW-1133">Transmembrane helix</keyword>
<evidence type="ECO:0000256" key="1">
    <source>
        <dbReference type="SAM" id="Phobius"/>
    </source>
</evidence>
<feature type="transmembrane region" description="Helical" evidence="1">
    <location>
        <begin position="12"/>
        <end position="35"/>
    </location>
</feature>
<sequence>MEFAMYLLILKRYLASLIGWTLLAIALWVSLIWFQDGWLPTAGFFLVLGTILMTIPVKIYLDYREIREQVLQLNEARKGQGDLTPYLGILAERVAEKTGMPAMLVEFVVGLTQKPLQKWLAKRHEAASASSA</sequence>
<dbReference type="EMBL" id="LGLK01000057">
    <property type="protein sequence ID" value="KPC18070.1"/>
    <property type="molecule type" value="Genomic_DNA"/>
</dbReference>
<evidence type="ECO:0000313" key="4">
    <source>
        <dbReference type="Proteomes" id="UP000037943"/>
    </source>
</evidence>
<comment type="caution">
    <text evidence="2">The sequence shown here is derived from an EMBL/GenBank/DDBJ whole genome shotgun (WGS) entry which is preliminary data.</text>
</comment>